<proteinExistence type="predicted"/>
<feature type="compositionally biased region" description="Polar residues" evidence="1">
    <location>
        <begin position="7"/>
        <end position="28"/>
    </location>
</feature>
<organism evidence="2 3">
    <name type="scientific">Cadophora malorum</name>
    <dbReference type="NCBI Taxonomy" id="108018"/>
    <lineage>
        <taxon>Eukaryota</taxon>
        <taxon>Fungi</taxon>
        <taxon>Dikarya</taxon>
        <taxon>Ascomycota</taxon>
        <taxon>Pezizomycotina</taxon>
        <taxon>Leotiomycetes</taxon>
        <taxon>Helotiales</taxon>
        <taxon>Ploettnerulaceae</taxon>
        <taxon>Cadophora</taxon>
    </lineage>
</organism>
<dbReference type="OrthoDB" id="10400749at2759"/>
<reference evidence="2" key="1">
    <citation type="submission" date="2021-02" db="EMBL/GenBank/DDBJ databases">
        <title>Genome sequence Cadophora malorum strain M34.</title>
        <authorList>
            <person name="Stefanovic E."/>
            <person name="Vu D."/>
            <person name="Scully C."/>
            <person name="Dijksterhuis J."/>
            <person name="Roader J."/>
            <person name="Houbraken J."/>
        </authorList>
    </citation>
    <scope>NUCLEOTIDE SEQUENCE</scope>
    <source>
        <strain evidence="2">M34</strain>
    </source>
</reference>
<protein>
    <submittedName>
        <fullName evidence="2">Uncharacterized protein</fullName>
    </submittedName>
</protein>
<evidence type="ECO:0000256" key="1">
    <source>
        <dbReference type="SAM" id="MobiDB-lite"/>
    </source>
</evidence>
<dbReference type="Proteomes" id="UP000664132">
    <property type="component" value="Unassembled WGS sequence"/>
</dbReference>
<keyword evidence="3" id="KW-1185">Reference proteome</keyword>
<dbReference type="EMBL" id="JAFJYH010000280">
    <property type="protein sequence ID" value="KAG4414131.1"/>
    <property type="molecule type" value="Genomic_DNA"/>
</dbReference>
<name>A0A8H7W186_9HELO</name>
<accession>A0A8H7W186</accession>
<gene>
    <name evidence="2" type="ORF">IFR04_012737</name>
</gene>
<sequence>MPCGRNSAGTTNSGGPASNDDSGTSNPSYDRKLGTDEGMELTLSSESLEIEVSAVHFLMKLAQVAAQVYPLDNKVLESTRFKENTIGWEMYKLICHLFVISGGHKWSDYSVQSWLTAGSWYLSSVFYQLGRAQPQNTKAASETYKSLLKAYWIVLTIDQHPLKLIEEDEEEKHEWTQYQSLVKGLAHQIESSGETVGKLKIKAAVVSACKYLGELWTYDADSGYALIVLAIGA</sequence>
<evidence type="ECO:0000313" key="2">
    <source>
        <dbReference type="EMBL" id="KAG4414131.1"/>
    </source>
</evidence>
<comment type="caution">
    <text evidence="2">The sequence shown here is derived from an EMBL/GenBank/DDBJ whole genome shotgun (WGS) entry which is preliminary data.</text>
</comment>
<evidence type="ECO:0000313" key="3">
    <source>
        <dbReference type="Proteomes" id="UP000664132"/>
    </source>
</evidence>
<feature type="region of interest" description="Disordered" evidence="1">
    <location>
        <begin position="1"/>
        <end position="31"/>
    </location>
</feature>
<dbReference type="AlphaFoldDB" id="A0A8H7W186"/>